<dbReference type="Proteomes" id="UP000838686">
    <property type="component" value="Unassembled WGS sequence"/>
</dbReference>
<dbReference type="Pfam" id="PF07833">
    <property type="entry name" value="Cu_amine_oxidN1"/>
    <property type="match status" value="1"/>
</dbReference>
<dbReference type="Gene3D" id="3.20.20.80">
    <property type="entry name" value="Glycosidases"/>
    <property type="match status" value="1"/>
</dbReference>
<dbReference type="InterPro" id="IPR011583">
    <property type="entry name" value="Chitinase_II/V-like_cat"/>
</dbReference>
<dbReference type="Pfam" id="PF00704">
    <property type="entry name" value="Glyco_hydro_18"/>
    <property type="match status" value="1"/>
</dbReference>
<dbReference type="SUPFAM" id="SSF51445">
    <property type="entry name" value="(Trans)glycosidases"/>
    <property type="match status" value="1"/>
</dbReference>
<evidence type="ECO:0000313" key="2">
    <source>
        <dbReference type="EMBL" id="CAH1206282.1"/>
    </source>
</evidence>
<reference evidence="2" key="1">
    <citation type="submission" date="2022-01" db="EMBL/GenBank/DDBJ databases">
        <authorList>
            <person name="Criscuolo A."/>
        </authorList>
    </citation>
    <scope>NUCLEOTIDE SEQUENCE</scope>
    <source>
        <strain evidence="2">CIP111893</strain>
    </source>
</reference>
<name>A0ABN8GK28_9BACL</name>
<dbReference type="PANTHER" id="PTHR46066">
    <property type="entry name" value="CHITINASE DOMAIN-CONTAINING PROTEIN 1 FAMILY MEMBER"/>
    <property type="match status" value="1"/>
</dbReference>
<dbReference type="InterPro" id="IPR036582">
    <property type="entry name" value="Mao_N_sf"/>
</dbReference>
<dbReference type="SUPFAM" id="SSF55383">
    <property type="entry name" value="Copper amine oxidase, domain N"/>
    <property type="match status" value="1"/>
</dbReference>
<feature type="domain" description="GH18" evidence="1">
    <location>
        <begin position="159"/>
        <end position="419"/>
    </location>
</feature>
<dbReference type="EMBL" id="CAKMMF010000012">
    <property type="protein sequence ID" value="CAH1206282.1"/>
    <property type="molecule type" value="Genomic_DNA"/>
</dbReference>
<dbReference type="PANTHER" id="PTHR46066:SF2">
    <property type="entry name" value="CHITINASE DOMAIN-CONTAINING PROTEIN 1"/>
    <property type="match status" value="1"/>
</dbReference>
<dbReference type="PROSITE" id="PS51910">
    <property type="entry name" value="GH18_2"/>
    <property type="match status" value="1"/>
</dbReference>
<gene>
    <name evidence="2" type="ORF">PAECIP111893_02502</name>
</gene>
<dbReference type="InterPro" id="IPR001223">
    <property type="entry name" value="Glyco_hydro18_cat"/>
</dbReference>
<dbReference type="InterPro" id="IPR017853">
    <property type="entry name" value="GH"/>
</dbReference>
<protein>
    <recommendedName>
        <fullName evidence="1">GH18 domain-containing protein</fullName>
    </recommendedName>
</protein>
<dbReference type="InterPro" id="IPR012854">
    <property type="entry name" value="Cu_amine_oxidase-like_N"/>
</dbReference>
<keyword evidence="3" id="KW-1185">Reference proteome</keyword>
<evidence type="ECO:0000259" key="1">
    <source>
        <dbReference type="PROSITE" id="PS51910"/>
    </source>
</evidence>
<proteinExistence type="predicted"/>
<comment type="caution">
    <text evidence="2">The sequence shown here is derived from an EMBL/GenBank/DDBJ whole genome shotgun (WGS) entry which is preliminary data.</text>
</comment>
<organism evidence="2 3">
    <name type="scientific">Paenibacillus plantiphilus</name>
    <dbReference type="NCBI Taxonomy" id="2905650"/>
    <lineage>
        <taxon>Bacteria</taxon>
        <taxon>Bacillati</taxon>
        <taxon>Bacillota</taxon>
        <taxon>Bacilli</taxon>
        <taxon>Bacillales</taxon>
        <taxon>Paenibacillaceae</taxon>
        <taxon>Paenibacillus</taxon>
    </lineage>
</organism>
<evidence type="ECO:0000313" key="3">
    <source>
        <dbReference type="Proteomes" id="UP000838686"/>
    </source>
</evidence>
<dbReference type="Gene3D" id="3.30.457.10">
    <property type="entry name" value="Copper amine oxidase-like, N-terminal domain"/>
    <property type="match status" value="1"/>
</dbReference>
<dbReference type="SMART" id="SM00636">
    <property type="entry name" value="Glyco_18"/>
    <property type="match status" value="1"/>
</dbReference>
<sequence>MGQYRGRTAMLLLAGLLAVGSIGGGGAHAASVKPKPVTIQLDGFALPLDSEPKVAGGVTLVPFRGIAEALGVTVVWDAKSKTVRAAGSDGRGGAADVILRIGSKKATVNGKEALLSGAPVMQQGRVLIPLAFFGRQFGANVSWDGLNRAVVIESPKREMELLGFYAISSFDQYDMIPSFNEIAFGWSHIDESGKWTTSGKVHSWPQAAGDITPEVIIQEAAADRVSPYLMVYSVDGKRELTKMLSDTALRDHSITSIVNTVKDKGFQGVVLDYEGLGWKDAPETPRKLLNEYVALLDKQLPDGVKLSLAVHPPNGSYKGYDYTSLARIADHLILMAYDYTKDGPEPIAKVDEAIRMMLKLDVPKDKLMLGISLDSENEDTVTVKLGLAKRYDLRGAAFWRLGIYKDGERKVIEESVVRAEG</sequence>
<accession>A0ABN8GK28</accession>